<gene>
    <name evidence="4" type="ORF">B7C42_04083</name>
</gene>
<dbReference type="InterPro" id="IPR011075">
    <property type="entry name" value="TetR_C"/>
</dbReference>
<dbReference type="InterPro" id="IPR036271">
    <property type="entry name" value="Tet_transcr_reg_TetR-rel_C_sf"/>
</dbReference>
<protein>
    <recommendedName>
        <fullName evidence="3">Tetracyclin repressor-like C-terminal domain-containing protein</fullName>
    </recommendedName>
</protein>
<keyword evidence="5" id="KW-1185">Reference proteome</keyword>
<dbReference type="EMBL" id="NGAF01000008">
    <property type="protein sequence ID" value="OXR43848.1"/>
    <property type="molecule type" value="Genomic_DNA"/>
</dbReference>
<dbReference type="PANTHER" id="PTHR47506:SF6">
    <property type="entry name" value="HTH-TYPE TRANSCRIPTIONAL REPRESSOR NEMR"/>
    <property type="match status" value="1"/>
</dbReference>
<dbReference type="SUPFAM" id="SSF46689">
    <property type="entry name" value="Homeodomain-like"/>
    <property type="match status" value="1"/>
</dbReference>
<dbReference type="SUPFAM" id="SSF48498">
    <property type="entry name" value="Tetracyclin repressor-like, C-terminal domain"/>
    <property type="match status" value="1"/>
</dbReference>
<dbReference type="AlphaFoldDB" id="A0A231H4V1"/>
<dbReference type="Proteomes" id="UP000215506">
    <property type="component" value="Unassembled WGS sequence"/>
</dbReference>
<feature type="domain" description="Tetracyclin repressor-like C-terminal" evidence="3">
    <location>
        <begin position="122"/>
        <end position="226"/>
    </location>
</feature>
<name>A0A231H4V1_9NOCA</name>
<dbReference type="InterPro" id="IPR009057">
    <property type="entry name" value="Homeodomain-like_sf"/>
</dbReference>
<dbReference type="Gene3D" id="1.10.10.60">
    <property type="entry name" value="Homeodomain-like"/>
    <property type="match status" value="1"/>
</dbReference>
<keyword evidence="2" id="KW-0804">Transcription</keyword>
<dbReference type="Pfam" id="PF16925">
    <property type="entry name" value="TetR_C_13"/>
    <property type="match status" value="1"/>
</dbReference>
<dbReference type="PANTHER" id="PTHR47506">
    <property type="entry name" value="TRANSCRIPTIONAL REGULATORY PROTEIN"/>
    <property type="match status" value="1"/>
</dbReference>
<evidence type="ECO:0000256" key="2">
    <source>
        <dbReference type="ARBA" id="ARBA00023163"/>
    </source>
</evidence>
<proteinExistence type="predicted"/>
<dbReference type="Gene3D" id="1.10.357.10">
    <property type="entry name" value="Tetracycline Repressor, domain 2"/>
    <property type="match status" value="1"/>
</dbReference>
<evidence type="ECO:0000259" key="3">
    <source>
        <dbReference type="Pfam" id="PF16925"/>
    </source>
</evidence>
<sequence>MCSKEYGRPYVYRNGRFLGTGWHTIDRMVVPEQQTAAESADQRLRRGARSRRAVTRRSIEIASVDGLDGLSFGRLADDLGVSKAGIQTLFRTKEALQLATVEAARELFVDTVVRPARDAPAGVARLRALVDEWIDYVQRPMFPGGCFLGANLPIFDSRPGPVRDALREQQRAWVALLTAQFRRAVAAGEIADVDPEVAGFEVAAVLNAVNVALRLGDDAAVGMARQVVDRLLGRAA</sequence>
<comment type="caution">
    <text evidence="4">The sequence shown here is derived from an EMBL/GenBank/DDBJ whole genome shotgun (WGS) entry which is preliminary data.</text>
</comment>
<keyword evidence="1" id="KW-0805">Transcription regulation</keyword>
<accession>A0A231H4V1</accession>
<reference evidence="4 5" key="1">
    <citation type="submission" date="2017-07" db="EMBL/GenBank/DDBJ databases">
        <title>First draft Genome Sequence of Nocardia cerradoensis isolated from human infection.</title>
        <authorList>
            <person name="Carrasco G."/>
        </authorList>
    </citation>
    <scope>NUCLEOTIDE SEQUENCE [LARGE SCALE GENOMIC DNA]</scope>
    <source>
        <strain evidence="4 5">CNM20130759</strain>
    </source>
</reference>
<evidence type="ECO:0000313" key="4">
    <source>
        <dbReference type="EMBL" id="OXR43848.1"/>
    </source>
</evidence>
<evidence type="ECO:0000256" key="1">
    <source>
        <dbReference type="ARBA" id="ARBA00023015"/>
    </source>
</evidence>
<evidence type="ECO:0000313" key="5">
    <source>
        <dbReference type="Proteomes" id="UP000215506"/>
    </source>
</evidence>
<organism evidence="4 5">
    <name type="scientific">Nocardia cerradoensis</name>
    <dbReference type="NCBI Taxonomy" id="85688"/>
    <lineage>
        <taxon>Bacteria</taxon>
        <taxon>Bacillati</taxon>
        <taxon>Actinomycetota</taxon>
        <taxon>Actinomycetes</taxon>
        <taxon>Mycobacteriales</taxon>
        <taxon>Nocardiaceae</taxon>
        <taxon>Nocardia</taxon>
    </lineage>
</organism>